<comment type="caution">
    <text evidence="1">The sequence shown here is derived from an EMBL/GenBank/DDBJ whole genome shotgun (WGS) entry which is preliminary data.</text>
</comment>
<organism evidence="1 2">
    <name type="scientific">Cichorium intybus</name>
    <name type="common">Chicory</name>
    <dbReference type="NCBI Taxonomy" id="13427"/>
    <lineage>
        <taxon>Eukaryota</taxon>
        <taxon>Viridiplantae</taxon>
        <taxon>Streptophyta</taxon>
        <taxon>Embryophyta</taxon>
        <taxon>Tracheophyta</taxon>
        <taxon>Spermatophyta</taxon>
        <taxon>Magnoliopsida</taxon>
        <taxon>eudicotyledons</taxon>
        <taxon>Gunneridae</taxon>
        <taxon>Pentapetalae</taxon>
        <taxon>asterids</taxon>
        <taxon>campanulids</taxon>
        <taxon>Asterales</taxon>
        <taxon>Asteraceae</taxon>
        <taxon>Cichorioideae</taxon>
        <taxon>Cichorieae</taxon>
        <taxon>Cichoriinae</taxon>
        <taxon>Cichorium</taxon>
    </lineage>
</organism>
<dbReference type="Proteomes" id="UP001055811">
    <property type="component" value="Linkage Group LG04"/>
</dbReference>
<proteinExistence type="predicted"/>
<gene>
    <name evidence="1" type="ORF">L2E82_25510</name>
</gene>
<accession>A0ACB9E3V1</accession>
<reference evidence="1 2" key="2">
    <citation type="journal article" date="2022" name="Mol. Ecol. Resour.">
        <title>The genomes of chicory, endive, great burdock and yacon provide insights into Asteraceae paleo-polyploidization history and plant inulin production.</title>
        <authorList>
            <person name="Fan W."/>
            <person name="Wang S."/>
            <person name="Wang H."/>
            <person name="Wang A."/>
            <person name="Jiang F."/>
            <person name="Liu H."/>
            <person name="Zhao H."/>
            <person name="Xu D."/>
            <person name="Zhang Y."/>
        </authorList>
    </citation>
    <scope>NUCLEOTIDE SEQUENCE [LARGE SCALE GENOMIC DNA]</scope>
    <source>
        <strain evidence="2">cv. Punajuju</strain>
        <tissue evidence="1">Leaves</tissue>
    </source>
</reference>
<evidence type="ECO:0000313" key="2">
    <source>
        <dbReference type="Proteomes" id="UP001055811"/>
    </source>
</evidence>
<sequence>MSFPAVPLQFSTPFLTICKWVSFVMSLNRKFSGINGRLLTNSKMGVSNGGWKWKKLLLFVWILVFATGFVWFLLVSSEKLEISENCEDNSSVLVQRFNVSKDHLYELASSFFESNQITSFKCTKQLEHEALVTCALEVPNLKNHELEEHHSHDVVHEESSDQYVEKNMVQTAVPQNFLRENFNTICLCAVFVMTLSYRNRGFRRILWKNRNRKVNQKKGKIEGSSRGAGKWMKKLLILYIIAGIAASIWLFWYLNTGISFRRKETLANMCDERARMLQDQFNVSMNHVHALAILVSTFYHGKEPPAIDQKTFGEYTERTSFERPLTSGVAYALRVRDFEREKFEKKHGWTIKKMETEDQTLSQDCDPEKLDPSPIQDEYAPVILSQETVAHIVSIDMMSGKEDRENILRARASGKGVLTSPFKLLKSNHLGVVLTFAVYNTHIPQNATPQQRINATVGYLGASYDVPSLVEKLLHQLASKQTIVVNVYDTTNASSAINMFGPNEIDTGLLHISSLDFGDPARKHEMRCRFKNRPSPPWTAIAASIGQLIIVFLLGHIFYAAINRIDTVERDYNDMLELKFRAEAADVAKSQFLATVSHEIRTPMNGVLGMLQMLMDTNLNAKQLDFAQTAHESGKDLIKLINEVLDQAKIESGRLELESVPFDLRTILDNILSLFSNKSQEKGIELAVYVSDQLPEVVVGDPGRFRQIITNLVSNSLKFTHDRGHIFVSVHLADEVKHPHDTKDSLLKKTLTFVDSSNHNTLSGLPVVDRRKSWENFENISGADSLNPSEKIKILVTVEDTGVGIPKDAQSRIFMPFMQADSSTSRTYGGTGIGLSISKRLVGLMDGEIGFVSEPGIGSAFSFTTVFMKKETSSLDTVLQQYYPAISEFKRLKALVIDQKSIRAEVTRYHLQRMRIFVEIASSFDSAQSYISRDSPHLDMILIDEEVCDSVAGLEKVKVKPTGSTPKVFLLVKSISPVRHNDLKLANLVCDVLVKPLRFSVLVSCFQETLITKSKTQIARRKPKTLGTLLCDKKILVVDDNAVNRRVAEGALKKYGAIVTCVESGIAALEKLRPPHCFDACFMDLQMPEMDGFEATRQIRGLEKKANEKIESGEVPIEMFANVTHWHTPILAMTADVIQATDEECKKCGMDGYVSKPFEEEQLYTAAACFFESG</sequence>
<name>A0ACB9E3V1_CICIN</name>
<evidence type="ECO:0000313" key="1">
    <source>
        <dbReference type="EMBL" id="KAI3753457.1"/>
    </source>
</evidence>
<keyword evidence="2" id="KW-1185">Reference proteome</keyword>
<protein>
    <submittedName>
        <fullName evidence="1">Uncharacterized protein</fullName>
    </submittedName>
</protein>
<dbReference type="EMBL" id="CM042012">
    <property type="protein sequence ID" value="KAI3753457.1"/>
    <property type="molecule type" value="Genomic_DNA"/>
</dbReference>
<reference evidence="2" key="1">
    <citation type="journal article" date="2022" name="Mol. Ecol. Resour.">
        <title>The genomes of chicory, endive, great burdock and yacon provide insights into Asteraceae palaeo-polyploidization history and plant inulin production.</title>
        <authorList>
            <person name="Fan W."/>
            <person name="Wang S."/>
            <person name="Wang H."/>
            <person name="Wang A."/>
            <person name="Jiang F."/>
            <person name="Liu H."/>
            <person name="Zhao H."/>
            <person name="Xu D."/>
            <person name="Zhang Y."/>
        </authorList>
    </citation>
    <scope>NUCLEOTIDE SEQUENCE [LARGE SCALE GENOMIC DNA]</scope>
    <source>
        <strain evidence="2">cv. Punajuju</strain>
    </source>
</reference>